<dbReference type="InterPro" id="IPR007860">
    <property type="entry name" value="DNA_mmatch_repair_MutS_con_dom"/>
</dbReference>
<dbReference type="InterPro" id="IPR036187">
    <property type="entry name" value="DNA_mismatch_repair_MutS_sf"/>
</dbReference>
<evidence type="ECO:0000313" key="5">
    <source>
        <dbReference type="Proteomes" id="UP000654370"/>
    </source>
</evidence>
<evidence type="ECO:0000259" key="3">
    <source>
        <dbReference type="Pfam" id="PF05192"/>
    </source>
</evidence>
<dbReference type="Gene3D" id="1.10.1420.10">
    <property type="match status" value="1"/>
</dbReference>
<dbReference type="GO" id="GO:0030983">
    <property type="term" value="F:mismatched DNA binding"/>
    <property type="evidence" value="ECO:0007669"/>
    <property type="project" value="InterPro"/>
</dbReference>
<protein>
    <recommendedName>
        <fullName evidence="6">DNA mismatch repair protein MutS core domain-containing protein</fullName>
    </recommendedName>
</protein>
<keyword evidence="5" id="KW-1185">Reference proteome</keyword>
<dbReference type="GO" id="GO:0005634">
    <property type="term" value="C:nucleus"/>
    <property type="evidence" value="ECO:0007669"/>
    <property type="project" value="TreeGrafter"/>
</dbReference>
<dbReference type="Pfam" id="PF05192">
    <property type="entry name" value="MutS_III"/>
    <property type="match status" value="1"/>
</dbReference>
<feature type="non-terminal residue" evidence="4">
    <location>
        <position position="1"/>
    </location>
</feature>
<dbReference type="Proteomes" id="UP000654370">
    <property type="component" value="Unassembled WGS sequence"/>
</dbReference>
<evidence type="ECO:0000313" key="4">
    <source>
        <dbReference type="EMBL" id="KAG2177200.1"/>
    </source>
</evidence>
<dbReference type="GO" id="GO:0006298">
    <property type="term" value="P:mismatch repair"/>
    <property type="evidence" value="ECO:0007669"/>
    <property type="project" value="InterPro"/>
</dbReference>
<proteinExistence type="predicted"/>
<dbReference type="PANTHER" id="PTHR11361:SF34">
    <property type="entry name" value="DNA MISMATCH REPAIR PROTEIN MSH1, MITOCHONDRIAL"/>
    <property type="match status" value="1"/>
</dbReference>
<dbReference type="SUPFAM" id="SSF53150">
    <property type="entry name" value="DNA repair protein MutS, domain II"/>
    <property type="match status" value="1"/>
</dbReference>
<organism evidence="4 5">
    <name type="scientific">Mortierella isabellina</name>
    <name type="common">Filamentous fungus</name>
    <name type="synonym">Umbelopsis isabellina</name>
    <dbReference type="NCBI Taxonomy" id="91625"/>
    <lineage>
        <taxon>Eukaryota</taxon>
        <taxon>Fungi</taxon>
        <taxon>Fungi incertae sedis</taxon>
        <taxon>Mucoromycota</taxon>
        <taxon>Mucoromycotina</taxon>
        <taxon>Umbelopsidomycetes</taxon>
        <taxon>Umbelopsidales</taxon>
        <taxon>Umbelopsidaceae</taxon>
        <taxon>Umbelopsis</taxon>
    </lineage>
</organism>
<dbReference type="Gene3D" id="3.30.420.110">
    <property type="entry name" value="MutS, connector domain"/>
    <property type="match status" value="1"/>
</dbReference>
<dbReference type="InterPro" id="IPR007696">
    <property type="entry name" value="DNA_mismatch_repair_MutS_core"/>
</dbReference>
<dbReference type="SUPFAM" id="SSF48334">
    <property type="entry name" value="DNA repair protein MutS, domain III"/>
    <property type="match status" value="1"/>
</dbReference>
<sequence>MHFDNHPPRVDGEKTLVTELKGQNAMLSEFRRRAFTNYRSIQTLRLRSTLQTEHCRLACRRSFMTSQYCYKRVTRGKSSDILGPPKPLDPSPKVTETDGILLNHSTGSEQLPKLRAPTGSVVLDAVREFTEKYPTCVLLMQVGDFYELYEDHASRYASQLDLKLTKKEITSGTIVDFAGFPLRSLDRYLELLVNRVKCNVALCEQYTTSSGHLKRKITRIITPGTLVEERFLDAHEYNYLLAVHVDGQNTGLAWIDMSVGDFIMQKSGLSQLQDDLARIRPREILLPAWLEQDTQHVANQIIQNFSRAAVTFRSASLFDVQAGRQNLNELFNIDKRLESPRTTVIELEPEFDAPQFSDCEIAAAQALMEYVDSTQLGTRPRLQKPIRFDAHEVLRIDNATMNSLEVLTSIREGKRADSLLGVIDCTATSAGSRLLNRWLVSPLTKVDAIEKRLDIVDYFYRRSRLLDDVRLALKSSNDAQRALQRLSLRKGQHSDLLELKWTLKSMKTIKQQIQSSLLIGNEDSFNLEPAHHPLIKLLDGLDTHDHLAEAIANAIDEEYVIAKNTKDNRDFGYVNA</sequence>
<dbReference type="GO" id="GO:0005524">
    <property type="term" value="F:ATP binding"/>
    <property type="evidence" value="ECO:0007669"/>
    <property type="project" value="InterPro"/>
</dbReference>
<accession>A0A8H7UBV4</accession>
<reference evidence="4" key="1">
    <citation type="submission" date="2020-12" db="EMBL/GenBank/DDBJ databases">
        <title>Metabolic potential, ecology and presence of endohyphal bacteria is reflected in genomic diversity of Mucoromycotina.</title>
        <authorList>
            <person name="Muszewska A."/>
            <person name="Okrasinska A."/>
            <person name="Steczkiewicz K."/>
            <person name="Drgas O."/>
            <person name="Orlowska M."/>
            <person name="Perlinska-Lenart U."/>
            <person name="Aleksandrzak-Piekarczyk T."/>
            <person name="Szatraj K."/>
            <person name="Zielenkiewicz U."/>
            <person name="Pilsyk S."/>
            <person name="Malc E."/>
            <person name="Mieczkowski P."/>
            <person name="Kruszewska J.S."/>
            <person name="Biernat P."/>
            <person name="Pawlowska J."/>
        </authorList>
    </citation>
    <scope>NUCLEOTIDE SEQUENCE</scope>
    <source>
        <strain evidence="4">WA0000067209</strain>
    </source>
</reference>
<feature type="domain" description="DNA mismatch repair protein MutS connector" evidence="2">
    <location>
        <begin position="238"/>
        <end position="379"/>
    </location>
</feature>
<dbReference type="SUPFAM" id="SSF55271">
    <property type="entry name" value="DNA repair protein MutS, domain I"/>
    <property type="match status" value="1"/>
</dbReference>
<dbReference type="GO" id="GO:0043504">
    <property type="term" value="P:mitochondrial DNA repair"/>
    <property type="evidence" value="ECO:0007669"/>
    <property type="project" value="TreeGrafter"/>
</dbReference>
<evidence type="ECO:0008006" key="6">
    <source>
        <dbReference type="Google" id="ProtNLM"/>
    </source>
</evidence>
<dbReference type="EMBL" id="JAEPQZ010000009">
    <property type="protein sequence ID" value="KAG2177200.1"/>
    <property type="molecule type" value="Genomic_DNA"/>
</dbReference>
<dbReference type="PANTHER" id="PTHR11361">
    <property type="entry name" value="DNA MISMATCH REPAIR PROTEIN MUTS FAMILY MEMBER"/>
    <property type="match status" value="1"/>
</dbReference>
<dbReference type="Pfam" id="PF01624">
    <property type="entry name" value="MutS_I"/>
    <property type="match status" value="1"/>
</dbReference>
<dbReference type="Pfam" id="PF05188">
    <property type="entry name" value="MutS_II"/>
    <property type="match status" value="1"/>
</dbReference>
<evidence type="ECO:0000259" key="1">
    <source>
        <dbReference type="Pfam" id="PF01624"/>
    </source>
</evidence>
<gene>
    <name evidence="4" type="ORF">INT43_007857</name>
</gene>
<comment type="caution">
    <text evidence="4">The sequence shown here is derived from an EMBL/GenBank/DDBJ whole genome shotgun (WGS) entry which is preliminary data.</text>
</comment>
<dbReference type="AlphaFoldDB" id="A0A8H7UBV4"/>
<dbReference type="InterPro" id="IPR007695">
    <property type="entry name" value="DNA_mismatch_repair_MutS-lik_N"/>
</dbReference>
<name>A0A8H7UBV4_MORIS</name>
<dbReference type="InterPro" id="IPR045076">
    <property type="entry name" value="MutS"/>
</dbReference>
<dbReference type="InterPro" id="IPR016151">
    <property type="entry name" value="DNA_mismatch_repair_MutS_N"/>
</dbReference>
<dbReference type="GO" id="GO:0005739">
    <property type="term" value="C:mitochondrion"/>
    <property type="evidence" value="ECO:0007669"/>
    <property type="project" value="TreeGrafter"/>
</dbReference>
<feature type="domain" description="DNA mismatch repair protein MutS-like N-terminal" evidence="1">
    <location>
        <begin position="126"/>
        <end position="229"/>
    </location>
</feature>
<dbReference type="GO" id="GO:0140664">
    <property type="term" value="F:ATP-dependent DNA damage sensor activity"/>
    <property type="evidence" value="ECO:0007669"/>
    <property type="project" value="InterPro"/>
</dbReference>
<evidence type="ECO:0000259" key="2">
    <source>
        <dbReference type="Pfam" id="PF05188"/>
    </source>
</evidence>
<dbReference type="OrthoDB" id="2534523at2759"/>
<dbReference type="InterPro" id="IPR036678">
    <property type="entry name" value="MutS_con_dom_sf"/>
</dbReference>
<feature type="domain" description="DNA mismatch repair protein MutS core" evidence="3">
    <location>
        <begin position="399"/>
        <end position="561"/>
    </location>
</feature>
<dbReference type="Gene3D" id="3.40.1170.10">
    <property type="entry name" value="DNA repair protein MutS, domain I"/>
    <property type="match status" value="1"/>
</dbReference>